<dbReference type="Gene3D" id="3.40.50.300">
    <property type="entry name" value="P-loop containing nucleotide triphosphate hydrolases"/>
    <property type="match status" value="1"/>
</dbReference>
<evidence type="ECO:0000256" key="4">
    <source>
        <dbReference type="SAM" id="Coils"/>
    </source>
</evidence>
<organism evidence="5 6">
    <name type="scientific">Ornithinibacillus massiliensis</name>
    <dbReference type="NCBI Taxonomy" id="1944633"/>
    <lineage>
        <taxon>Bacteria</taxon>
        <taxon>Bacillati</taxon>
        <taxon>Bacillota</taxon>
        <taxon>Bacilli</taxon>
        <taxon>Bacillales</taxon>
        <taxon>Bacillaceae</taxon>
        <taxon>Ornithinibacillus</taxon>
    </lineage>
</organism>
<evidence type="ECO:0000313" key="5">
    <source>
        <dbReference type="EMBL" id="MBS3678961.1"/>
    </source>
</evidence>
<reference evidence="5 6" key="1">
    <citation type="submission" date="2021-05" db="EMBL/GenBank/DDBJ databases">
        <title>Ornithinibacillus massiliensis sp. nov.</title>
        <authorList>
            <person name="Iwaza R."/>
            <person name="Lagier J.-C."/>
            <person name="Raoult D."/>
        </authorList>
    </citation>
    <scope>NUCLEOTIDE SEQUENCE [LARGE SCALE GENOMIC DNA]</scope>
    <source>
        <strain evidence="5 6">Marseille-P3601</strain>
    </source>
</reference>
<evidence type="ECO:0000313" key="6">
    <source>
        <dbReference type="Proteomes" id="UP000681870"/>
    </source>
</evidence>
<dbReference type="Pfam" id="PF12532">
    <property type="entry name" value="DUF3732"/>
    <property type="match status" value="1"/>
</dbReference>
<protein>
    <recommendedName>
        <fullName evidence="3">Nuclease SbcCD subunit C</fullName>
    </recommendedName>
</protein>
<comment type="caution">
    <text evidence="5">The sequence shown here is derived from an EMBL/GenBank/DDBJ whole genome shotgun (WGS) entry which is preliminary data.</text>
</comment>
<evidence type="ECO:0000256" key="3">
    <source>
        <dbReference type="ARBA" id="ARBA00013368"/>
    </source>
</evidence>
<dbReference type="PANTHER" id="PTHR32114">
    <property type="entry name" value="ABC TRANSPORTER ABCH.3"/>
    <property type="match status" value="1"/>
</dbReference>
<dbReference type="EMBL" id="JAGXBY010000001">
    <property type="protein sequence ID" value="MBS3678961.1"/>
    <property type="molecule type" value="Genomic_DNA"/>
</dbReference>
<dbReference type="PANTHER" id="PTHR32114:SF2">
    <property type="entry name" value="ABC TRANSPORTER ABCH.3"/>
    <property type="match status" value="1"/>
</dbReference>
<evidence type="ECO:0000256" key="1">
    <source>
        <dbReference type="ARBA" id="ARBA00006930"/>
    </source>
</evidence>
<comment type="similarity">
    <text evidence="1">Belongs to the SMC family. SbcC subfamily.</text>
</comment>
<gene>
    <name evidence="5" type="ORF">KGF86_01925</name>
</gene>
<keyword evidence="6" id="KW-1185">Reference proteome</keyword>
<keyword evidence="4" id="KW-0175">Coiled coil</keyword>
<comment type="subunit">
    <text evidence="2">Heterodimer of SbcC and SbcD.</text>
</comment>
<dbReference type="InterPro" id="IPR027417">
    <property type="entry name" value="P-loop_NTPase"/>
</dbReference>
<dbReference type="InterPro" id="IPR022205">
    <property type="entry name" value="DUF3732"/>
</dbReference>
<dbReference type="Proteomes" id="UP000681870">
    <property type="component" value="Unassembled WGS sequence"/>
</dbReference>
<dbReference type="RefSeq" id="WP_211741002.1">
    <property type="nucleotide sequence ID" value="NZ_JAGXBY010000001.1"/>
</dbReference>
<proteinExistence type="inferred from homology"/>
<name>A0ABS5M9F9_9BACI</name>
<sequence length="647" mass="74311">MQIKKIVLYNSKGQRRIVPLELDKVNIITGASKKGKSAIIDIIDYCLGSDECNVAEGIIRKSVDWFALLLSFNKDEEVFIARRNPKPQFNSSNEVYFEVGQSVSLPNIILEGNTTIKAMISLLSNKLGIEDNLHIPSQNSTRLPSEANLRHALTFCFQGQDEIASKSILFHRQNDPFKMLSIKDTLQYFLGVVNENEIKIRNQLTTAKRELKRINKRINEEELIKGDNSSKAYSLITEAIEVGLIDKDEVEGMEENLNEVINLLAVKVDSWTPNYDPSIGESQIDGLQDKLYNLQKQYFDKQQEYALTEKYLKDVDNYEYELFEQKTRLTSLDLFSNPKHNISECPLCQSKLSSTRTPVSDINQSLNQISQELGTSKNEIPKVRKYLESLNDEINAIKNSIILIKDQINSIHSLEQSSNGIRNHSFSQSRVVGRISLFLDSVKLSNEIEDLKVKQHEMEELIGELEYQLSEDEIKNRLESVNFKINMDMTSRSNSLQLEHSNKPIRLDFNKLTVVVDDDEKSIPLYKIGSGENWVSLHVLAHLALHKYFVTNSRPVPKFLVIDQPTQVYFPNTKKEDLKEDIKSLKDEDLKAVNRLFDLMFKFVEEVSSFQIIVLDHADLENKKFQSAVSQRWRGDKALIPLEWEKV</sequence>
<evidence type="ECO:0000256" key="2">
    <source>
        <dbReference type="ARBA" id="ARBA00011322"/>
    </source>
</evidence>
<feature type="coiled-coil region" evidence="4">
    <location>
        <begin position="441"/>
        <end position="468"/>
    </location>
</feature>
<accession>A0ABS5M9F9</accession>